<comment type="caution">
    <text evidence="1">The sequence shown here is derived from an EMBL/GenBank/DDBJ whole genome shotgun (WGS) entry which is preliminary data.</text>
</comment>
<organism evidence="1 2">
    <name type="scientific">Neolewinella aurantiaca</name>
    <dbReference type="NCBI Taxonomy" id="2602767"/>
    <lineage>
        <taxon>Bacteria</taxon>
        <taxon>Pseudomonadati</taxon>
        <taxon>Bacteroidota</taxon>
        <taxon>Saprospiria</taxon>
        <taxon>Saprospirales</taxon>
        <taxon>Lewinellaceae</taxon>
        <taxon>Neolewinella</taxon>
    </lineage>
</organism>
<gene>
    <name evidence="1" type="ORF">FUA23_05820</name>
</gene>
<evidence type="ECO:0000313" key="1">
    <source>
        <dbReference type="EMBL" id="TXF90610.1"/>
    </source>
</evidence>
<dbReference type="PROSITE" id="PS51257">
    <property type="entry name" value="PROKAR_LIPOPROTEIN"/>
    <property type="match status" value="1"/>
</dbReference>
<proteinExistence type="predicted"/>
<dbReference type="EMBL" id="VOXD01000006">
    <property type="protein sequence ID" value="TXF90610.1"/>
    <property type="molecule type" value="Genomic_DNA"/>
</dbReference>
<dbReference type="OrthoDB" id="8481699at2"/>
<evidence type="ECO:0000313" key="2">
    <source>
        <dbReference type="Proteomes" id="UP000321907"/>
    </source>
</evidence>
<protein>
    <recommendedName>
        <fullName evidence="3">Lipoprotein</fullName>
    </recommendedName>
</protein>
<reference evidence="1 2" key="1">
    <citation type="submission" date="2019-08" db="EMBL/GenBank/DDBJ databases">
        <title>Lewinella sp. strain SSH13 Genome sequencing and assembly.</title>
        <authorList>
            <person name="Kim I."/>
        </authorList>
    </citation>
    <scope>NUCLEOTIDE SEQUENCE [LARGE SCALE GENOMIC DNA]</scope>
    <source>
        <strain evidence="1 2">SSH13</strain>
    </source>
</reference>
<dbReference type="Proteomes" id="UP000321907">
    <property type="component" value="Unassembled WGS sequence"/>
</dbReference>
<accession>A0A5C7FZ96</accession>
<dbReference type="AlphaFoldDB" id="A0A5C7FZ96"/>
<keyword evidence="2" id="KW-1185">Reference proteome</keyword>
<sequence length="154" mass="17742">MKRLLMITSLFIFVACGSPENSGTEMEVEANDFDWLIGHWKRSNDEPGRQTFERWKRSTNILYSGFAYTTEKQDTVWQESMRLYKRGSGWTLEVSGEGEKIPFKLDKVSDSGFTSLNPEHDFPKVISYDRRADSLYALVAADEMEILFTFGQAD</sequence>
<name>A0A5C7FZ96_9BACT</name>
<dbReference type="RefSeq" id="WP_147929782.1">
    <property type="nucleotide sequence ID" value="NZ_VOXD01000006.1"/>
</dbReference>
<evidence type="ECO:0008006" key="3">
    <source>
        <dbReference type="Google" id="ProtNLM"/>
    </source>
</evidence>